<organism evidence="1">
    <name type="scientific">bioreactor metagenome</name>
    <dbReference type="NCBI Taxonomy" id="1076179"/>
    <lineage>
        <taxon>unclassified sequences</taxon>
        <taxon>metagenomes</taxon>
        <taxon>ecological metagenomes</taxon>
    </lineage>
</organism>
<accession>A0A645A5I3</accession>
<dbReference type="AlphaFoldDB" id="A0A645A5I3"/>
<gene>
    <name evidence="1" type="ORF">SDC9_94930</name>
</gene>
<name>A0A645A5I3_9ZZZZ</name>
<comment type="caution">
    <text evidence="1">The sequence shown here is derived from an EMBL/GenBank/DDBJ whole genome shotgun (WGS) entry which is preliminary data.</text>
</comment>
<sequence length="97" mass="10679">MAIGGKARLQLVPHPLGGGIRSDLLRMLPLQLLQAPVFHVVVIVRHGGFVQHIIAVGVLVEFLPQPLHFLPIVHGSFPFPRPVLGLEREAVLPFSFR</sequence>
<reference evidence="1" key="1">
    <citation type="submission" date="2019-08" db="EMBL/GenBank/DDBJ databases">
        <authorList>
            <person name="Kucharzyk K."/>
            <person name="Murdoch R.W."/>
            <person name="Higgins S."/>
            <person name="Loffler F."/>
        </authorList>
    </citation>
    <scope>NUCLEOTIDE SEQUENCE</scope>
</reference>
<evidence type="ECO:0000313" key="1">
    <source>
        <dbReference type="EMBL" id="MPM48206.1"/>
    </source>
</evidence>
<proteinExistence type="predicted"/>
<protein>
    <submittedName>
        <fullName evidence="1">Uncharacterized protein</fullName>
    </submittedName>
</protein>
<dbReference type="EMBL" id="VSSQ01011996">
    <property type="protein sequence ID" value="MPM48206.1"/>
    <property type="molecule type" value="Genomic_DNA"/>
</dbReference>